<feature type="compositionally biased region" description="Acidic residues" evidence="1">
    <location>
        <begin position="204"/>
        <end position="215"/>
    </location>
</feature>
<feature type="chain" id="PRO_5013701605" evidence="2">
    <location>
        <begin position="17"/>
        <end position="304"/>
    </location>
</feature>
<evidence type="ECO:0000256" key="2">
    <source>
        <dbReference type="SAM" id="SignalP"/>
    </source>
</evidence>
<feature type="region of interest" description="Disordered" evidence="1">
    <location>
        <begin position="279"/>
        <end position="304"/>
    </location>
</feature>
<evidence type="ECO:0000256" key="1">
    <source>
        <dbReference type="SAM" id="MobiDB-lite"/>
    </source>
</evidence>
<organism evidence="3 4">
    <name type="scientific">Aquarana catesbeiana</name>
    <name type="common">American bullfrog</name>
    <name type="synonym">Rana catesbeiana</name>
    <dbReference type="NCBI Taxonomy" id="8400"/>
    <lineage>
        <taxon>Eukaryota</taxon>
        <taxon>Metazoa</taxon>
        <taxon>Chordata</taxon>
        <taxon>Craniata</taxon>
        <taxon>Vertebrata</taxon>
        <taxon>Euteleostomi</taxon>
        <taxon>Amphibia</taxon>
        <taxon>Batrachia</taxon>
        <taxon>Anura</taxon>
        <taxon>Neobatrachia</taxon>
        <taxon>Ranoidea</taxon>
        <taxon>Ranidae</taxon>
        <taxon>Aquarana</taxon>
    </lineage>
</organism>
<accession>A0A2G9Q880</accession>
<keyword evidence="4" id="KW-1185">Reference proteome</keyword>
<feature type="non-terminal residue" evidence="3">
    <location>
        <position position="304"/>
    </location>
</feature>
<feature type="region of interest" description="Disordered" evidence="1">
    <location>
        <begin position="195"/>
        <end position="230"/>
    </location>
</feature>
<dbReference type="Proteomes" id="UP000228934">
    <property type="component" value="Unassembled WGS sequence"/>
</dbReference>
<dbReference type="AlphaFoldDB" id="A0A2G9Q880"/>
<dbReference type="OrthoDB" id="27593at2759"/>
<dbReference type="EMBL" id="KZ060791">
    <property type="protein sequence ID" value="PIO11807.1"/>
    <property type="molecule type" value="Genomic_DNA"/>
</dbReference>
<protein>
    <submittedName>
        <fullName evidence="3">Uncharacterized protein</fullName>
    </submittedName>
</protein>
<name>A0A2G9Q880_AQUCT</name>
<reference evidence="4" key="1">
    <citation type="journal article" date="2017" name="Nat. Commun.">
        <title>The North American bullfrog draft genome provides insight into hormonal regulation of long noncoding RNA.</title>
        <authorList>
            <person name="Hammond S.A."/>
            <person name="Warren R.L."/>
            <person name="Vandervalk B.P."/>
            <person name="Kucuk E."/>
            <person name="Khan H."/>
            <person name="Gibb E.A."/>
            <person name="Pandoh P."/>
            <person name="Kirk H."/>
            <person name="Zhao Y."/>
            <person name="Jones M."/>
            <person name="Mungall A.J."/>
            <person name="Coope R."/>
            <person name="Pleasance S."/>
            <person name="Moore R.A."/>
            <person name="Holt R.A."/>
            <person name="Round J.M."/>
            <person name="Ohora S."/>
            <person name="Walle B.V."/>
            <person name="Veldhoen N."/>
            <person name="Helbing C.C."/>
            <person name="Birol I."/>
        </authorList>
    </citation>
    <scope>NUCLEOTIDE SEQUENCE [LARGE SCALE GENOMIC DNA]</scope>
</reference>
<proteinExistence type="predicted"/>
<feature type="signal peptide" evidence="2">
    <location>
        <begin position="1"/>
        <end position="16"/>
    </location>
</feature>
<keyword evidence="2" id="KW-0732">Signal</keyword>
<feature type="compositionally biased region" description="Basic and acidic residues" evidence="1">
    <location>
        <begin position="120"/>
        <end position="132"/>
    </location>
</feature>
<evidence type="ECO:0000313" key="3">
    <source>
        <dbReference type="EMBL" id="PIO11807.1"/>
    </source>
</evidence>
<feature type="region of interest" description="Disordered" evidence="1">
    <location>
        <begin position="117"/>
        <end position="178"/>
    </location>
</feature>
<sequence>MAQIIISFDLMTLVFCRPGLPNTIFMEYQALPDFQPHHTPLSYGRERTMVPGIDVPPPRERPRVVMYQQESLAFGGVPTLCTERQLGFNAVQSPLNPAIPGVSAHLPDHWFINFQSSGVERTEETPPPRTEEYYAPLECPSQDRQRTSSTESDSDQPETPNMASPENPRPIYRTSQGSDKAKAAWRKLRLYLPDISGSAPVQPPEEDSVFVEPEDPGPPSVADVKETSEPQEVVPVAAAGGKVEQERWRFSASELISKLQLSQRRNNFTAKIGKSLSTKITLREKGSSTSQEGKSGRRERRCNS</sequence>
<evidence type="ECO:0000313" key="4">
    <source>
        <dbReference type="Proteomes" id="UP000228934"/>
    </source>
</evidence>
<gene>
    <name evidence="3" type="ORF">AB205_0206980</name>
</gene>
<feature type="compositionally biased region" description="Polar residues" evidence="1">
    <location>
        <begin position="147"/>
        <end position="164"/>
    </location>
</feature>